<dbReference type="EMBL" id="QICS01000001">
    <property type="protein sequence ID" value="PXV95806.1"/>
    <property type="molecule type" value="Genomic_DNA"/>
</dbReference>
<keyword evidence="4" id="KW-1185">Reference proteome</keyword>
<dbReference type="SUPFAM" id="SSF53254">
    <property type="entry name" value="Phosphoglycerate mutase-like"/>
    <property type="match status" value="1"/>
</dbReference>
<dbReference type="Proteomes" id="UP000247523">
    <property type="component" value="Unassembled WGS sequence"/>
</dbReference>
<evidence type="ECO:0000313" key="2">
    <source>
        <dbReference type="EMBL" id="PXV95806.1"/>
    </source>
</evidence>
<sequence>MIKVYLVRHSITKGNLEKRYVGSTDEHLCEEGIKLAKSKKLTTVDKVYTSPLLRCVETAEILYPNIYRAIIPALRETDFGDFEYKNYEELNGNVDYQKWIDTKGASGFPNGENLEEVDCRVKNAFRFIIRDAVENQCESIAIVAHGGTIMSIASQFRVEKMDKFEYMVKNCEGYLLEIDGGSLCYQ</sequence>
<name>A0A255ITH9_9FIRM</name>
<dbReference type="InterPro" id="IPR050275">
    <property type="entry name" value="PGM_Phosphatase"/>
</dbReference>
<dbReference type="InterPro" id="IPR013078">
    <property type="entry name" value="His_Pase_superF_clade-1"/>
</dbReference>
<comment type="caution">
    <text evidence="2">The sequence shown here is derived from an EMBL/GenBank/DDBJ whole genome shotgun (WGS) entry which is preliminary data.</text>
</comment>
<organism evidence="2 5">
    <name type="scientific">Lachnotalea glycerini</name>
    <dbReference type="NCBI Taxonomy" id="1763509"/>
    <lineage>
        <taxon>Bacteria</taxon>
        <taxon>Bacillati</taxon>
        <taxon>Bacillota</taxon>
        <taxon>Clostridia</taxon>
        <taxon>Lachnospirales</taxon>
        <taxon>Lachnospiraceae</taxon>
        <taxon>Lachnotalea</taxon>
    </lineage>
</organism>
<dbReference type="AlphaFoldDB" id="A0A255ITH9"/>
<dbReference type="EMBL" id="NOKA02000001">
    <property type="protein sequence ID" value="RDY33131.1"/>
    <property type="molecule type" value="Genomic_DNA"/>
</dbReference>
<dbReference type="GO" id="GO:0005737">
    <property type="term" value="C:cytoplasm"/>
    <property type="evidence" value="ECO:0007669"/>
    <property type="project" value="TreeGrafter"/>
</dbReference>
<dbReference type="PANTHER" id="PTHR48100">
    <property type="entry name" value="BROAD-SPECIFICITY PHOSPHATASE YOR283W-RELATED"/>
    <property type="match status" value="1"/>
</dbReference>
<evidence type="ECO:0000313" key="3">
    <source>
        <dbReference type="EMBL" id="RDY33131.1"/>
    </source>
</evidence>
<reference evidence="3" key="3">
    <citation type="submission" date="2018-07" db="EMBL/GenBank/DDBJ databases">
        <authorList>
            <person name="Quirk P.G."/>
            <person name="Krulwich T.A."/>
        </authorList>
    </citation>
    <scope>NUCLEOTIDE SEQUENCE</scope>
    <source>
        <strain evidence="3">CCRI-19302</strain>
    </source>
</reference>
<dbReference type="InterPro" id="IPR029033">
    <property type="entry name" value="His_PPase_superfam"/>
</dbReference>
<evidence type="ECO:0000313" key="4">
    <source>
        <dbReference type="Proteomes" id="UP000216411"/>
    </source>
</evidence>
<gene>
    <name evidence="2" type="ORF">C8E03_101436</name>
    <name evidence="3" type="ORF">CG710_000980</name>
</gene>
<feature type="binding site" evidence="1">
    <location>
        <position position="54"/>
    </location>
    <ligand>
        <name>substrate</name>
    </ligand>
</feature>
<proteinExistence type="predicted"/>
<dbReference type="GO" id="GO:0016791">
    <property type="term" value="F:phosphatase activity"/>
    <property type="evidence" value="ECO:0007669"/>
    <property type="project" value="TreeGrafter"/>
</dbReference>
<evidence type="ECO:0000313" key="5">
    <source>
        <dbReference type="Proteomes" id="UP000247523"/>
    </source>
</evidence>
<protein>
    <submittedName>
        <fullName evidence="2">Alpha-ribazole phosphatase</fullName>
    </submittedName>
    <submittedName>
        <fullName evidence="3">Histidine phosphatase family protein</fullName>
    </submittedName>
</protein>
<dbReference type="PANTHER" id="PTHR48100:SF1">
    <property type="entry name" value="HISTIDINE PHOSPHATASE FAMILY PROTEIN-RELATED"/>
    <property type="match status" value="1"/>
</dbReference>
<dbReference type="OrthoDB" id="9783269at2"/>
<dbReference type="Gene3D" id="3.40.50.1240">
    <property type="entry name" value="Phosphoglycerate mutase-like"/>
    <property type="match status" value="1"/>
</dbReference>
<accession>A0A255ITH9</accession>
<dbReference type="Proteomes" id="UP000216411">
    <property type="component" value="Unassembled WGS sequence"/>
</dbReference>
<dbReference type="CDD" id="cd07067">
    <property type="entry name" value="HP_PGM_like"/>
    <property type="match status" value="1"/>
</dbReference>
<feature type="binding site" evidence="1">
    <location>
        <begin position="8"/>
        <end position="15"/>
    </location>
    <ligand>
        <name>substrate</name>
    </ligand>
</feature>
<dbReference type="RefSeq" id="WP_094375639.1">
    <property type="nucleotide sequence ID" value="NZ_NOKA02000001.1"/>
</dbReference>
<dbReference type="Pfam" id="PF00300">
    <property type="entry name" value="His_Phos_1"/>
    <property type="match status" value="1"/>
</dbReference>
<dbReference type="SMART" id="SM00855">
    <property type="entry name" value="PGAM"/>
    <property type="match status" value="1"/>
</dbReference>
<reference evidence="3 4" key="1">
    <citation type="journal article" date="2017" name="Genome Announc.">
        <title>Draft Genome Sequence of a Sporulating and Motile Strain of Lachnotalea glycerini Isolated from Water in Quebec City, Canada.</title>
        <authorList>
            <person name="Maheux A.F."/>
            <person name="Boudreau D.K."/>
            <person name="Berube E."/>
            <person name="Boissinot M."/>
            <person name="Raymond F."/>
            <person name="Brodeur S."/>
            <person name="Corbeil J."/>
            <person name="Isabel S."/>
            <person name="Omar R.F."/>
            <person name="Bergeron M.G."/>
        </authorList>
    </citation>
    <scope>NUCLEOTIDE SEQUENCE [LARGE SCALE GENOMIC DNA]</scope>
    <source>
        <strain evidence="3 4">CCRI-19302</strain>
    </source>
</reference>
<reference evidence="2 5" key="2">
    <citation type="submission" date="2018-05" db="EMBL/GenBank/DDBJ databases">
        <title>Genomic Encyclopedia of Type Strains, Phase IV (KMG-IV): sequencing the most valuable type-strain genomes for metagenomic binning, comparative biology and taxonomic classification.</title>
        <authorList>
            <person name="Goeker M."/>
        </authorList>
    </citation>
    <scope>NUCLEOTIDE SEQUENCE [LARGE SCALE GENOMIC DNA]</scope>
    <source>
        <strain evidence="2 5">DSM 28816</strain>
    </source>
</reference>
<evidence type="ECO:0000256" key="1">
    <source>
        <dbReference type="PIRSR" id="PIRSR613078-2"/>
    </source>
</evidence>